<dbReference type="GO" id="GO:0005524">
    <property type="term" value="F:ATP binding"/>
    <property type="evidence" value="ECO:0007669"/>
    <property type="project" value="UniProtKB-KW"/>
</dbReference>
<dbReference type="RefSeq" id="WP_048184645.1">
    <property type="nucleotide sequence ID" value="NZ_JXOJ01000004.1"/>
</dbReference>
<dbReference type="PANTHER" id="PTHR33571">
    <property type="entry name" value="SSL8005 PROTEIN"/>
    <property type="match status" value="1"/>
</dbReference>
<evidence type="ECO:0000256" key="6">
    <source>
        <dbReference type="ARBA" id="ARBA00022741"/>
    </source>
</evidence>
<evidence type="ECO:0000256" key="7">
    <source>
        <dbReference type="ARBA" id="ARBA00022840"/>
    </source>
</evidence>
<keyword evidence="15" id="KW-1185">Reference proteome</keyword>
<dbReference type="AlphaFoldDB" id="A0A0H1QZ29"/>
<dbReference type="OrthoDB" id="111618at2157"/>
<evidence type="ECO:0000256" key="11">
    <source>
        <dbReference type="ARBA" id="ARBA00047518"/>
    </source>
</evidence>
<comment type="catalytic activity">
    <reaction evidence="12">
        <text>L-tyrosyl-[protein] + ATP = O-(5'-adenylyl)-L-tyrosyl-[protein] + diphosphate</text>
        <dbReference type="Rhea" id="RHEA:54288"/>
        <dbReference type="Rhea" id="RHEA-COMP:10136"/>
        <dbReference type="Rhea" id="RHEA-COMP:13846"/>
        <dbReference type="ChEBI" id="CHEBI:30616"/>
        <dbReference type="ChEBI" id="CHEBI:33019"/>
        <dbReference type="ChEBI" id="CHEBI:46858"/>
        <dbReference type="ChEBI" id="CHEBI:83624"/>
        <dbReference type="EC" id="2.7.7.108"/>
    </reaction>
</comment>
<organism evidence="14 15">
    <name type="scientific">Methanoculleus sediminis</name>
    <dbReference type="NCBI Taxonomy" id="1550566"/>
    <lineage>
        <taxon>Archaea</taxon>
        <taxon>Methanobacteriati</taxon>
        <taxon>Methanobacteriota</taxon>
        <taxon>Stenosarchaea group</taxon>
        <taxon>Methanomicrobia</taxon>
        <taxon>Methanomicrobiales</taxon>
        <taxon>Methanomicrobiaceae</taxon>
        <taxon>Methanoculleus</taxon>
    </lineage>
</organism>
<dbReference type="Proteomes" id="UP000035301">
    <property type="component" value="Unassembled WGS sequence"/>
</dbReference>
<dbReference type="EC" id="2.7.7.108" evidence="9"/>
<proteinExistence type="inferred from homology"/>
<keyword evidence="4" id="KW-0548">Nucleotidyltransferase</keyword>
<evidence type="ECO:0000313" key="15">
    <source>
        <dbReference type="Proteomes" id="UP000035301"/>
    </source>
</evidence>
<evidence type="ECO:0000256" key="3">
    <source>
        <dbReference type="ARBA" id="ARBA00022679"/>
    </source>
</evidence>
<dbReference type="SUPFAM" id="SSF81301">
    <property type="entry name" value="Nucleotidyltransferase"/>
    <property type="match status" value="1"/>
</dbReference>
<evidence type="ECO:0000256" key="5">
    <source>
        <dbReference type="ARBA" id="ARBA00022723"/>
    </source>
</evidence>
<evidence type="ECO:0000313" key="14">
    <source>
        <dbReference type="EMBL" id="KLK87846.1"/>
    </source>
</evidence>
<evidence type="ECO:0000256" key="8">
    <source>
        <dbReference type="ARBA" id="ARBA00022842"/>
    </source>
</evidence>
<gene>
    <name evidence="14" type="ORF">SZ63_09585</name>
</gene>
<keyword evidence="5" id="KW-0479">Metal-binding</keyword>
<keyword evidence="6" id="KW-0547">Nucleotide-binding</keyword>
<evidence type="ECO:0000256" key="12">
    <source>
        <dbReference type="ARBA" id="ARBA00048696"/>
    </source>
</evidence>
<evidence type="ECO:0000256" key="1">
    <source>
        <dbReference type="ARBA" id="ARBA00001946"/>
    </source>
</evidence>
<keyword evidence="2" id="KW-1277">Toxin-antitoxin system</keyword>
<comment type="caution">
    <text evidence="14">The sequence shown here is derived from an EMBL/GenBank/DDBJ whole genome shotgun (WGS) entry which is preliminary data.</text>
</comment>
<evidence type="ECO:0000256" key="10">
    <source>
        <dbReference type="ARBA" id="ARBA00038276"/>
    </source>
</evidence>
<sequence>MHPLICEKISEIARVARRRRVRRLGIFGSATSDRFDPAASDIDFVVEFEPMTPAEHAEAYFGLAEDLARLFCRKIDLVERSAIRNPIFRESVEGTCKDVYAVA</sequence>
<keyword evidence="8" id="KW-0460">Magnesium</keyword>
<dbReference type="GO" id="GO:0046872">
    <property type="term" value="F:metal ion binding"/>
    <property type="evidence" value="ECO:0007669"/>
    <property type="project" value="UniProtKB-KW"/>
</dbReference>
<keyword evidence="7" id="KW-0067">ATP-binding</keyword>
<evidence type="ECO:0000256" key="2">
    <source>
        <dbReference type="ARBA" id="ARBA00022649"/>
    </source>
</evidence>
<protein>
    <recommendedName>
        <fullName evidence="9">protein adenylyltransferase</fullName>
        <ecNumber evidence="9">2.7.7.108</ecNumber>
    </recommendedName>
</protein>
<evidence type="ECO:0000259" key="13">
    <source>
        <dbReference type="Pfam" id="PF01909"/>
    </source>
</evidence>
<feature type="domain" description="Polymerase nucleotidyl transferase" evidence="13">
    <location>
        <begin position="11"/>
        <end position="92"/>
    </location>
</feature>
<evidence type="ECO:0000256" key="4">
    <source>
        <dbReference type="ARBA" id="ARBA00022695"/>
    </source>
</evidence>
<dbReference type="InterPro" id="IPR002934">
    <property type="entry name" value="Polymerase_NTP_transf_dom"/>
</dbReference>
<comment type="cofactor">
    <cofactor evidence="1">
        <name>Mg(2+)</name>
        <dbReference type="ChEBI" id="CHEBI:18420"/>
    </cofactor>
</comment>
<keyword evidence="3" id="KW-0808">Transferase</keyword>
<dbReference type="GO" id="GO:0070733">
    <property type="term" value="F:AMPylase activity"/>
    <property type="evidence" value="ECO:0007669"/>
    <property type="project" value="UniProtKB-EC"/>
</dbReference>
<dbReference type="EMBL" id="JXOJ01000004">
    <property type="protein sequence ID" value="KLK87846.1"/>
    <property type="molecule type" value="Genomic_DNA"/>
</dbReference>
<accession>A0A0H1QZ29</accession>
<dbReference type="STRING" id="1550566.SZ63_09585"/>
<reference evidence="14 15" key="1">
    <citation type="journal article" date="2015" name="Int. J. Syst. Evol. Microbiol.">
        <title>Methanoculleus sediminis sp. nov., a methanogen from sediments near a submarine mud volcano.</title>
        <authorList>
            <person name="Chen S.C."/>
            <person name="Chen M.F."/>
            <person name="Lai M.C."/>
            <person name="Weng C.Y."/>
            <person name="Wu S.Y."/>
            <person name="Lin S."/>
            <person name="Yang T.F."/>
            <person name="Chen P.C."/>
        </authorList>
    </citation>
    <scope>NUCLEOTIDE SEQUENCE [LARGE SCALE GENOMIC DNA]</scope>
    <source>
        <strain evidence="14 15">S3Fa</strain>
    </source>
</reference>
<dbReference type="PATRIC" id="fig|1550566.3.peg.2086"/>
<dbReference type="InterPro" id="IPR052038">
    <property type="entry name" value="Type-VII_TA_antitoxin"/>
</dbReference>
<dbReference type="InterPro" id="IPR043519">
    <property type="entry name" value="NT_sf"/>
</dbReference>
<dbReference type="Pfam" id="PF01909">
    <property type="entry name" value="NTP_transf_2"/>
    <property type="match status" value="1"/>
</dbReference>
<dbReference type="Gene3D" id="3.30.460.10">
    <property type="entry name" value="Beta Polymerase, domain 2"/>
    <property type="match status" value="1"/>
</dbReference>
<evidence type="ECO:0000256" key="9">
    <source>
        <dbReference type="ARBA" id="ARBA00034531"/>
    </source>
</evidence>
<comment type="similarity">
    <text evidence="10">Belongs to the MntA antitoxin family.</text>
</comment>
<name>A0A0H1QZ29_9EURY</name>
<comment type="catalytic activity">
    <reaction evidence="11">
        <text>O-(5'-adenylyl)-L-tyrosyl-[protein] + ATP = O-[5'-(adenylyl-(5'-&gt;3')-adenylyl)]-L-tyrosyl-[protein] + diphosphate</text>
        <dbReference type="Rhea" id="RHEA:66528"/>
        <dbReference type="Rhea" id="RHEA-COMP:13846"/>
        <dbReference type="Rhea" id="RHEA-COMP:17046"/>
        <dbReference type="ChEBI" id="CHEBI:30616"/>
        <dbReference type="ChEBI" id="CHEBI:33019"/>
        <dbReference type="ChEBI" id="CHEBI:83624"/>
        <dbReference type="ChEBI" id="CHEBI:167160"/>
    </reaction>
</comment>
<dbReference type="PANTHER" id="PTHR33571:SF12">
    <property type="entry name" value="BSL3053 PROTEIN"/>
    <property type="match status" value="1"/>
</dbReference>